<accession>A0A1B8YFT3</accession>
<sequence>MKLISLIKPIAVNYFGIELLVPFWTKFIVTENKGIVLAWNKKPSELKGYWDSESQQSQYEIVAIVDLEDMDWKETLVEL</sequence>
<name>A0A1B8YFT3_9GAMM</name>
<organism evidence="1 2">
    <name type="scientific">Photorhabdus namnaonensis</name>
    <dbReference type="NCBI Taxonomy" id="1851568"/>
    <lineage>
        <taxon>Bacteria</taxon>
        <taxon>Pseudomonadati</taxon>
        <taxon>Pseudomonadota</taxon>
        <taxon>Gammaproteobacteria</taxon>
        <taxon>Enterobacterales</taxon>
        <taxon>Morganellaceae</taxon>
        <taxon>Photorhabdus</taxon>
    </lineage>
</organism>
<dbReference type="AlphaFoldDB" id="A0A1B8YFT3"/>
<dbReference type="EMBL" id="LOIC01000077">
    <property type="protein sequence ID" value="OCA53892.1"/>
    <property type="molecule type" value="Genomic_DNA"/>
</dbReference>
<dbReference type="RefSeq" id="WP_065391017.1">
    <property type="nucleotide sequence ID" value="NZ_CAWMQN010000077.1"/>
</dbReference>
<protein>
    <submittedName>
        <fullName evidence="1">Uncharacterized protein</fullName>
    </submittedName>
</protein>
<comment type="caution">
    <text evidence="1">The sequence shown here is derived from an EMBL/GenBank/DDBJ whole genome shotgun (WGS) entry which is preliminary data.</text>
</comment>
<evidence type="ECO:0000313" key="1">
    <source>
        <dbReference type="EMBL" id="OCA53892.1"/>
    </source>
</evidence>
<evidence type="ECO:0000313" key="2">
    <source>
        <dbReference type="Proteomes" id="UP000092665"/>
    </source>
</evidence>
<proteinExistence type="predicted"/>
<reference evidence="2" key="1">
    <citation type="submission" date="2015-11" db="EMBL/GenBank/DDBJ databases">
        <authorList>
            <person name="Tobias N.J."/>
            <person name="Mishra B."/>
            <person name="Gupta D.K."/>
            <person name="Thines M."/>
            <person name="Stinear T.P."/>
            <person name="Bode H.B."/>
        </authorList>
    </citation>
    <scope>NUCLEOTIDE SEQUENCE [LARGE SCALE GENOMIC DNA]</scope>
    <source>
        <strain evidence="2">PB45.5</strain>
    </source>
</reference>
<dbReference type="Proteomes" id="UP000092665">
    <property type="component" value="Unassembled WGS sequence"/>
</dbReference>
<keyword evidence="2" id="KW-1185">Reference proteome</keyword>
<dbReference type="PATRIC" id="fig|29488.15.peg.3297"/>
<gene>
    <name evidence="1" type="ORF">Phpb_02996</name>
</gene>